<comment type="caution">
    <text evidence="1">The sequence shown here is derived from an EMBL/GenBank/DDBJ whole genome shotgun (WGS) entry which is preliminary data.</text>
</comment>
<name>A0ABV4BLU9_9GAMM</name>
<dbReference type="RefSeq" id="WP_369667816.1">
    <property type="nucleotide sequence ID" value="NZ_JBDKXB010000021.1"/>
</dbReference>
<proteinExistence type="predicted"/>
<dbReference type="EMBL" id="JBDKXB010000021">
    <property type="protein sequence ID" value="MEY6433435.1"/>
    <property type="molecule type" value="Genomic_DNA"/>
</dbReference>
<dbReference type="Proteomes" id="UP001564408">
    <property type="component" value="Unassembled WGS sequence"/>
</dbReference>
<evidence type="ECO:0000313" key="2">
    <source>
        <dbReference type="Proteomes" id="UP001564408"/>
    </source>
</evidence>
<accession>A0ABV4BLU9</accession>
<evidence type="ECO:0000313" key="1">
    <source>
        <dbReference type="EMBL" id="MEY6433435.1"/>
    </source>
</evidence>
<sequence>MKNPIDRYAAELLPSDYPSWRYCIEKKCGIPLTRDFIEERIRVLGDRNQEETRRFVQTYGHGHLDQVLGWFRQASEDQVAGR</sequence>
<protein>
    <submittedName>
        <fullName evidence="1">Uncharacterized protein</fullName>
    </submittedName>
</protein>
<reference evidence="1 2" key="1">
    <citation type="submission" date="2024-05" db="EMBL/GenBank/DDBJ databases">
        <title>Genome Sequence and Characterization of the New Strain Purple Sulfur Bacterium of Genus Thioalkalicoccus.</title>
        <authorList>
            <person name="Bryantseva I.A."/>
            <person name="Kyndt J.A."/>
            <person name="Imhoff J.F."/>
        </authorList>
    </citation>
    <scope>NUCLEOTIDE SEQUENCE [LARGE SCALE GENOMIC DNA]</scope>
    <source>
        <strain evidence="1 2">Um2</strain>
    </source>
</reference>
<gene>
    <name evidence="1" type="ORF">ABC977_13585</name>
</gene>
<organism evidence="1 2">
    <name type="scientific">Thioalkalicoccus limnaeus</name>
    <dbReference type="NCBI Taxonomy" id="120681"/>
    <lineage>
        <taxon>Bacteria</taxon>
        <taxon>Pseudomonadati</taxon>
        <taxon>Pseudomonadota</taxon>
        <taxon>Gammaproteobacteria</taxon>
        <taxon>Chromatiales</taxon>
        <taxon>Chromatiaceae</taxon>
        <taxon>Thioalkalicoccus</taxon>
    </lineage>
</organism>
<keyword evidence="2" id="KW-1185">Reference proteome</keyword>